<dbReference type="AlphaFoldDB" id="A0A916N3B2"/>
<name>A0A916N3B2_9BURK</name>
<proteinExistence type="predicted"/>
<dbReference type="InterPro" id="IPR037150">
    <property type="entry name" value="H-NS_C_dom_sf"/>
</dbReference>
<evidence type="ECO:0008006" key="3">
    <source>
        <dbReference type="Google" id="ProtNLM"/>
    </source>
</evidence>
<sequence>MPESESAKLAAIAWIREQMDNYALTLDDLMAAGCFDVEPSPGEAAAAEIPDATDKPTPIEATAVQQPPKKAVLYRNAMGQSWDGTGEYPDWLQRAVNAGQSIDFYRVD</sequence>
<dbReference type="Proteomes" id="UP000672934">
    <property type="component" value="Unassembled WGS sequence"/>
</dbReference>
<evidence type="ECO:0000313" key="1">
    <source>
        <dbReference type="EMBL" id="CAG2135337.1"/>
    </source>
</evidence>
<gene>
    <name evidence="1" type="ORF">LMG31506_01528</name>
</gene>
<organism evidence="1 2">
    <name type="scientific">Cupriavidus yeoncheonensis</name>
    <dbReference type="NCBI Taxonomy" id="1462994"/>
    <lineage>
        <taxon>Bacteria</taxon>
        <taxon>Pseudomonadati</taxon>
        <taxon>Pseudomonadota</taxon>
        <taxon>Betaproteobacteria</taxon>
        <taxon>Burkholderiales</taxon>
        <taxon>Burkholderiaceae</taxon>
        <taxon>Cupriavidus</taxon>
    </lineage>
</organism>
<dbReference type="GO" id="GO:0003677">
    <property type="term" value="F:DNA binding"/>
    <property type="evidence" value="ECO:0007669"/>
    <property type="project" value="InterPro"/>
</dbReference>
<protein>
    <recommendedName>
        <fullName evidence="3">Histone-like nucleoid-structuring protein</fullName>
    </recommendedName>
</protein>
<keyword evidence="2" id="KW-1185">Reference proteome</keyword>
<accession>A0A916N3B2</accession>
<comment type="caution">
    <text evidence="1">The sequence shown here is derived from an EMBL/GenBank/DDBJ whole genome shotgun (WGS) entry which is preliminary data.</text>
</comment>
<evidence type="ECO:0000313" key="2">
    <source>
        <dbReference type="Proteomes" id="UP000672934"/>
    </source>
</evidence>
<dbReference type="EMBL" id="CAJPUY010000004">
    <property type="protein sequence ID" value="CAG2135337.1"/>
    <property type="molecule type" value="Genomic_DNA"/>
</dbReference>
<reference evidence="1" key="1">
    <citation type="submission" date="2021-03" db="EMBL/GenBank/DDBJ databases">
        <authorList>
            <person name="Peeters C."/>
        </authorList>
    </citation>
    <scope>NUCLEOTIDE SEQUENCE</scope>
    <source>
        <strain evidence="1">LMG 31506</strain>
    </source>
</reference>
<dbReference type="SUPFAM" id="SSF81273">
    <property type="entry name" value="H-NS histone-like proteins"/>
    <property type="match status" value="1"/>
</dbReference>
<dbReference type="Gene3D" id="4.10.430.10">
    <property type="entry name" value="Histone-like protein H-NS, C-terminal domain"/>
    <property type="match status" value="1"/>
</dbReference>
<dbReference type="RefSeq" id="WP_211946502.1">
    <property type="nucleotide sequence ID" value="NZ_CAJPUY010000004.1"/>
</dbReference>